<keyword evidence="3" id="KW-1185">Reference proteome</keyword>
<evidence type="ECO:0000313" key="3">
    <source>
        <dbReference type="Proteomes" id="UP000198765"/>
    </source>
</evidence>
<dbReference type="PRINTS" id="PR01217">
    <property type="entry name" value="PRICHEXTENSN"/>
</dbReference>
<name>A0A1A9AAU8_9ACTN</name>
<reference evidence="2 3" key="1">
    <citation type="submission" date="2016-06" db="EMBL/GenBank/DDBJ databases">
        <authorList>
            <person name="Kjaerup R.B."/>
            <person name="Dalgaard T.S."/>
            <person name="Juul-Madsen H.R."/>
        </authorList>
    </citation>
    <scope>NUCLEOTIDE SEQUENCE [LARGE SCALE GENOMIC DNA]</scope>
    <source>
        <strain evidence="2 3">DSM 45248</strain>
    </source>
</reference>
<protein>
    <submittedName>
        <fullName evidence="2">Uncharacterized protein</fullName>
    </submittedName>
</protein>
<dbReference type="PATRIC" id="fig|299146.4.peg.5026"/>
<accession>A0A1A9AAU8</accession>
<dbReference type="Proteomes" id="UP000198765">
    <property type="component" value="Chromosome I"/>
</dbReference>
<organism evidence="2 3">
    <name type="scientific">Micromonospora narathiwatensis</name>
    <dbReference type="NCBI Taxonomy" id="299146"/>
    <lineage>
        <taxon>Bacteria</taxon>
        <taxon>Bacillati</taxon>
        <taxon>Actinomycetota</taxon>
        <taxon>Actinomycetes</taxon>
        <taxon>Micromonosporales</taxon>
        <taxon>Micromonosporaceae</taxon>
        <taxon>Micromonospora</taxon>
    </lineage>
</organism>
<proteinExistence type="predicted"/>
<feature type="compositionally biased region" description="Low complexity" evidence="1">
    <location>
        <begin position="187"/>
        <end position="206"/>
    </location>
</feature>
<dbReference type="RefSeq" id="WP_157740037.1">
    <property type="nucleotide sequence ID" value="NZ_LT594324.1"/>
</dbReference>
<dbReference type="EMBL" id="LT594324">
    <property type="protein sequence ID" value="SBT53612.1"/>
    <property type="molecule type" value="Genomic_DNA"/>
</dbReference>
<gene>
    <name evidence="2" type="ORF">GA0070621_4866</name>
</gene>
<sequence length="248" mass="24652">MSEPAGDPGAPFLGRHRTAPQDGYRRVIGAHRAPGLGGPSRGYLFTVALLAGTASMPILAAISTGSATVGNSALPDNSTPFIPTPSVGPVVVPLPDGTQPPLPPGRTPGATGVPRPVPVLAPAAPALPDDRDLGAHQGTRPAVPAHTPGPVRATPTASPRPPRVPPPSPSPSASEPATPDPSPSPTGEPTSTLSGPTGDPPTTAGPEPTPTDSAGSPSSTSAPEDPPESTAGPRRPDPLVSRLRPGRR</sequence>
<feature type="region of interest" description="Disordered" evidence="1">
    <location>
        <begin position="89"/>
        <end position="248"/>
    </location>
</feature>
<feature type="compositionally biased region" description="Polar residues" evidence="1">
    <location>
        <begin position="212"/>
        <end position="222"/>
    </location>
</feature>
<feature type="compositionally biased region" description="Pro residues" evidence="1">
    <location>
        <begin position="158"/>
        <end position="170"/>
    </location>
</feature>
<feature type="compositionally biased region" description="Low complexity" evidence="1">
    <location>
        <begin position="118"/>
        <end position="127"/>
    </location>
</feature>
<evidence type="ECO:0000313" key="2">
    <source>
        <dbReference type="EMBL" id="SBT53612.1"/>
    </source>
</evidence>
<evidence type="ECO:0000256" key="1">
    <source>
        <dbReference type="SAM" id="MobiDB-lite"/>
    </source>
</evidence>
<dbReference type="OrthoDB" id="3406150at2"/>
<dbReference type="AlphaFoldDB" id="A0A1A9AAU8"/>